<keyword evidence="1" id="KW-1133">Transmembrane helix</keyword>
<feature type="transmembrane region" description="Helical" evidence="1">
    <location>
        <begin position="6"/>
        <end position="22"/>
    </location>
</feature>
<organism evidence="2 3">
    <name type="scientific">Xanthocytophaga agilis</name>
    <dbReference type="NCBI Taxonomy" id="3048010"/>
    <lineage>
        <taxon>Bacteria</taxon>
        <taxon>Pseudomonadati</taxon>
        <taxon>Bacteroidota</taxon>
        <taxon>Cytophagia</taxon>
        <taxon>Cytophagales</taxon>
        <taxon>Rhodocytophagaceae</taxon>
        <taxon>Xanthocytophaga</taxon>
    </lineage>
</organism>
<dbReference type="RefSeq" id="WP_314508801.1">
    <property type="nucleotide sequence ID" value="NZ_JASJOU010000001.1"/>
</dbReference>
<protein>
    <submittedName>
        <fullName evidence="2">Uncharacterized protein</fullName>
    </submittedName>
</protein>
<keyword evidence="1" id="KW-0472">Membrane</keyword>
<keyword evidence="3" id="KW-1185">Reference proteome</keyword>
<comment type="caution">
    <text evidence="2">The sequence shown here is derived from an EMBL/GenBank/DDBJ whole genome shotgun (WGS) entry which is preliminary data.</text>
</comment>
<reference evidence="2" key="1">
    <citation type="submission" date="2023-05" db="EMBL/GenBank/DDBJ databases">
        <authorList>
            <person name="Zhang X."/>
        </authorList>
    </citation>
    <scope>NUCLEOTIDE SEQUENCE</scope>
    <source>
        <strain evidence="2">BD1B2-1</strain>
    </source>
</reference>
<gene>
    <name evidence="2" type="ORF">QNI22_01355</name>
</gene>
<accession>A0AAE3R1P6</accession>
<evidence type="ECO:0000256" key="1">
    <source>
        <dbReference type="SAM" id="Phobius"/>
    </source>
</evidence>
<sequence>MEYWILIAFLCLILSSYIYDFVKGKSAIYVQDLKDILSVSILLAGILIWSILDNAAPGTYIHVLLSFMVLSVLSGYEFSGSLWEFKK</sequence>
<proteinExistence type="predicted"/>
<dbReference type="EMBL" id="JASJOU010000001">
    <property type="protein sequence ID" value="MDJ1499268.1"/>
    <property type="molecule type" value="Genomic_DNA"/>
</dbReference>
<name>A0AAE3R1P6_9BACT</name>
<evidence type="ECO:0000313" key="3">
    <source>
        <dbReference type="Proteomes" id="UP001232063"/>
    </source>
</evidence>
<keyword evidence="1" id="KW-0812">Transmembrane</keyword>
<dbReference type="AlphaFoldDB" id="A0AAE3R1P6"/>
<feature type="transmembrane region" description="Helical" evidence="1">
    <location>
        <begin position="58"/>
        <end position="78"/>
    </location>
</feature>
<evidence type="ECO:0000313" key="2">
    <source>
        <dbReference type="EMBL" id="MDJ1499268.1"/>
    </source>
</evidence>
<dbReference type="Proteomes" id="UP001232063">
    <property type="component" value="Unassembled WGS sequence"/>
</dbReference>
<feature type="transmembrane region" description="Helical" evidence="1">
    <location>
        <begin position="34"/>
        <end position="52"/>
    </location>
</feature>